<accession>I0HS81</accession>
<dbReference type="STRING" id="983917.RGE_25270"/>
<evidence type="ECO:0000313" key="3">
    <source>
        <dbReference type="Proteomes" id="UP000007883"/>
    </source>
</evidence>
<keyword evidence="1" id="KW-1133">Transmembrane helix</keyword>
<name>I0HS81_RUBGI</name>
<feature type="transmembrane region" description="Helical" evidence="1">
    <location>
        <begin position="7"/>
        <end position="26"/>
    </location>
</feature>
<dbReference type="RefSeq" id="WP_014428730.1">
    <property type="nucleotide sequence ID" value="NC_017075.1"/>
</dbReference>
<dbReference type="KEGG" id="rge:RGE_25270"/>
<dbReference type="eggNOG" id="COG2391">
    <property type="taxonomic scope" value="Bacteria"/>
</dbReference>
<dbReference type="AlphaFoldDB" id="I0HS81"/>
<dbReference type="EMBL" id="AP012320">
    <property type="protein sequence ID" value="BAL95868.1"/>
    <property type="molecule type" value="Genomic_DNA"/>
</dbReference>
<feature type="transmembrane region" description="Helical" evidence="1">
    <location>
        <begin position="46"/>
        <end position="64"/>
    </location>
</feature>
<gene>
    <name evidence="2" type="ordered locus">RGE_25270</name>
</gene>
<keyword evidence="1" id="KW-0472">Membrane</keyword>
<organism evidence="2 3">
    <name type="scientific">Rubrivivax gelatinosus (strain NBRC 100245 / IL144)</name>
    <dbReference type="NCBI Taxonomy" id="983917"/>
    <lineage>
        <taxon>Bacteria</taxon>
        <taxon>Pseudomonadati</taxon>
        <taxon>Pseudomonadota</taxon>
        <taxon>Betaproteobacteria</taxon>
        <taxon>Burkholderiales</taxon>
        <taxon>Sphaerotilaceae</taxon>
        <taxon>Rubrivivax</taxon>
    </lineage>
</organism>
<feature type="transmembrane region" description="Helical" evidence="1">
    <location>
        <begin position="117"/>
        <end position="135"/>
    </location>
</feature>
<dbReference type="InterPro" id="IPR046513">
    <property type="entry name" value="DUF6691"/>
</dbReference>
<dbReference type="HOGENOM" id="CLU_037802_2_1_4"/>
<dbReference type="Pfam" id="PF20398">
    <property type="entry name" value="DUF6691"/>
    <property type="match status" value="1"/>
</dbReference>
<dbReference type="Proteomes" id="UP000007883">
    <property type="component" value="Chromosome"/>
</dbReference>
<protein>
    <submittedName>
        <fullName evidence="2">Uncharacterized protein</fullName>
    </submittedName>
</protein>
<reference evidence="2 3" key="1">
    <citation type="journal article" date="2012" name="J. Bacteriol.">
        <title>Complete genome sequence of phototrophic betaproteobacterium Rubrivivax gelatinosus IL144.</title>
        <authorList>
            <person name="Nagashima S."/>
            <person name="Kamimura A."/>
            <person name="Shimizu T."/>
            <person name="Nakamura-isaki S."/>
            <person name="Aono E."/>
            <person name="Sakamoto K."/>
            <person name="Ichikawa N."/>
            <person name="Nakazawa H."/>
            <person name="Sekine M."/>
            <person name="Yamazaki S."/>
            <person name="Fujita N."/>
            <person name="Shimada K."/>
            <person name="Hanada S."/>
            <person name="Nagashima K.V.P."/>
        </authorList>
    </citation>
    <scope>NUCLEOTIDE SEQUENCE [LARGE SCALE GENOMIC DNA]</scope>
    <source>
        <strain evidence="3">NBRC 100245 / IL144</strain>
    </source>
</reference>
<dbReference type="PATRIC" id="fig|983917.3.peg.2459"/>
<keyword evidence="3" id="KW-1185">Reference proteome</keyword>
<keyword evidence="1" id="KW-0812">Transmembrane</keyword>
<feature type="transmembrane region" description="Helical" evidence="1">
    <location>
        <begin position="85"/>
        <end position="111"/>
    </location>
</feature>
<evidence type="ECO:0000256" key="1">
    <source>
        <dbReference type="SAM" id="Phobius"/>
    </source>
</evidence>
<proteinExistence type="predicted"/>
<evidence type="ECO:0000313" key="2">
    <source>
        <dbReference type="EMBL" id="BAL95868.1"/>
    </source>
</evidence>
<sequence length="140" mass="14242">MSAARRFATGLFCGAVFGAGLVVAGMTDPRKVLGFLDFAGDWDPSLALVMAAALAVAAPGLAWARRGAAPPPAEASPRLGIDKTLLVGSALFGIGWGLSGYCPGPAIASLASGNHDVLWFLPALALGGGLQRRWAARPSR</sequence>